<protein>
    <recommendedName>
        <fullName evidence="5">ATP-binding protein</fullName>
    </recommendedName>
</protein>
<dbReference type="Pfam" id="PF03008">
    <property type="entry name" value="DUF234"/>
    <property type="match status" value="1"/>
</dbReference>
<dbReference type="GO" id="GO:0003676">
    <property type="term" value="F:nucleic acid binding"/>
    <property type="evidence" value="ECO:0007669"/>
    <property type="project" value="InterPro"/>
</dbReference>
<proteinExistence type="predicted"/>
<dbReference type="InterPro" id="IPR011335">
    <property type="entry name" value="Restrct_endonuc-II-like"/>
</dbReference>
<evidence type="ECO:0008006" key="5">
    <source>
        <dbReference type="Google" id="ProtNLM"/>
    </source>
</evidence>
<dbReference type="GeneID" id="93163623"/>
<name>A0A0J9BT93_9FIRM</name>
<evidence type="ECO:0000313" key="3">
    <source>
        <dbReference type="EMBL" id="KMW15384.1"/>
    </source>
</evidence>
<organism evidence="3 4">
    <name type="scientific">[Clostridium] citroniae WAL-19142</name>
    <dbReference type="NCBI Taxonomy" id="742734"/>
    <lineage>
        <taxon>Bacteria</taxon>
        <taxon>Bacillati</taxon>
        <taxon>Bacillota</taxon>
        <taxon>Clostridia</taxon>
        <taxon>Lachnospirales</taxon>
        <taxon>Lachnospiraceae</taxon>
        <taxon>Enterocloster</taxon>
    </lineage>
</organism>
<dbReference type="Gene3D" id="3.40.50.300">
    <property type="entry name" value="P-loop containing nucleotide triphosphate hydrolases"/>
    <property type="match status" value="1"/>
</dbReference>
<dbReference type="InterPro" id="IPR011856">
    <property type="entry name" value="tRNA_endonuc-like_dom_sf"/>
</dbReference>
<dbReference type="OrthoDB" id="9813134at2"/>
<dbReference type="InterPro" id="IPR004256">
    <property type="entry name" value="DUF234"/>
</dbReference>
<feature type="domain" description="ATPase" evidence="1">
    <location>
        <begin position="2"/>
        <end position="203"/>
    </location>
</feature>
<accession>A0A0J9BT93</accession>
<dbReference type="SUPFAM" id="SSF52540">
    <property type="entry name" value="P-loop containing nucleoside triphosphate hydrolases"/>
    <property type="match status" value="1"/>
</dbReference>
<dbReference type="SUPFAM" id="SSF46785">
    <property type="entry name" value="Winged helix' DNA-binding domain"/>
    <property type="match status" value="1"/>
</dbReference>
<dbReference type="PANTHER" id="PTHR34704">
    <property type="entry name" value="ATPASE"/>
    <property type="match status" value="1"/>
</dbReference>
<evidence type="ECO:0000259" key="2">
    <source>
        <dbReference type="Pfam" id="PF03008"/>
    </source>
</evidence>
<dbReference type="EMBL" id="ADLK01000034">
    <property type="protein sequence ID" value="KMW15384.1"/>
    <property type="molecule type" value="Genomic_DNA"/>
</dbReference>
<feature type="domain" description="DUF234" evidence="2">
    <location>
        <begin position="311"/>
        <end position="406"/>
    </location>
</feature>
<dbReference type="InterPro" id="IPR011579">
    <property type="entry name" value="ATPase_dom"/>
</dbReference>
<dbReference type="PANTHER" id="PTHR34704:SF1">
    <property type="entry name" value="ATPASE"/>
    <property type="match status" value="1"/>
</dbReference>
<dbReference type="Gene3D" id="3.40.1350.10">
    <property type="match status" value="1"/>
</dbReference>
<dbReference type="AlphaFoldDB" id="A0A0J9BT93"/>
<dbReference type="Pfam" id="PF01637">
    <property type="entry name" value="ATPase_2"/>
    <property type="match status" value="1"/>
</dbReference>
<dbReference type="InterPro" id="IPR027417">
    <property type="entry name" value="P-loop_NTPase"/>
</dbReference>
<sequence length="466" mass="53374">MFVGRERELKKLESLYNSNQFEFVVFYGRRRVGKTTLINEFIKNKQAVYYMAIEGTRKENLSGLSKVLLSTGPEAACSEFTDYNNMLNHIDGLCKKQERIIIAIDEFPYLAASYPAISSMLQSHIDQCWKNSKLFLILCGSSMSFMEEQVLGYKSPLYGRRTAQFKIHPFTFFEARSLLLGFSDEDQAVLYGVTGGIPEYLSRIKCNESLDRNIIDLIFDESGRLFEEPINLLKQELKEPASYHSIISAIASGASRLNDISTKVGLETSGCSNQISSLISLGIVRKEIPITEHSTSRKTLYQLEDSMFLFWYRFVRPNLSSITRGVGETIYNTLVKPQINNFMGKIFENICQQYLFHHRVYGTLPFAIGNVGRWWGNNPKKKCQEEIDIMAVQDSSALFGECKWRNAPIDMDVVHVLIERGELFQFSEKYYMLFSKSGFTQSVIDYAKDKSNKMGLISYDQICELE</sequence>
<evidence type="ECO:0000313" key="4">
    <source>
        <dbReference type="Proteomes" id="UP000037392"/>
    </source>
</evidence>
<comment type="caution">
    <text evidence="3">The sequence shown here is derived from an EMBL/GenBank/DDBJ whole genome shotgun (WGS) entry which is preliminary data.</text>
</comment>
<dbReference type="PATRIC" id="fig|742734.4.peg.151"/>
<evidence type="ECO:0000259" key="1">
    <source>
        <dbReference type="Pfam" id="PF01637"/>
    </source>
</evidence>
<dbReference type="SUPFAM" id="SSF52980">
    <property type="entry name" value="Restriction endonuclease-like"/>
    <property type="match status" value="1"/>
</dbReference>
<reference evidence="3 4" key="1">
    <citation type="submission" date="2011-04" db="EMBL/GenBank/DDBJ databases">
        <title>The Genome Sequence of Clostridium citroniae WAL-19142.</title>
        <authorList>
            <consortium name="The Broad Institute Genome Sequencing Platform"/>
            <person name="Earl A."/>
            <person name="Ward D."/>
            <person name="Feldgarden M."/>
            <person name="Gevers D."/>
            <person name="Warren Y.A."/>
            <person name="Tyrrell K.L."/>
            <person name="Citron D.M."/>
            <person name="Goldstein E.J."/>
            <person name="Daigneault M."/>
            <person name="Allen-Vercoe E."/>
            <person name="Young S.K."/>
            <person name="Zeng Q."/>
            <person name="Gargeya S."/>
            <person name="Fitzgerald M."/>
            <person name="Haas B."/>
            <person name="Abouelleil A."/>
            <person name="Alvarado L."/>
            <person name="Arachchi H.M."/>
            <person name="Berlin A."/>
            <person name="Brown A."/>
            <person name="Chapman S.B."/>
            <person name="Chen Z."/>
            <person name="Dunbar C."/>
            <person name="Freedman E."/>
            <person name="Gearin G."/>
            <person name="Gellesch M."/>
            <person name="Goldberg J."/>
            <person name="Griggs A."/>
            <person name="Gujja S."/>
            <person name="Heilman E.R."/>
            <person name="Heiman D."/>
            <person name="Howarth C."/>
            <person name="Larson L."/>
            <person name="Lui A."/>
            <person name="MacDonald P.J."/>
            <person name="Mehta T."/>
            <person name="Montmayeur A."/>
            <person name="Murphy C."/>
            <person name="Neiman D."/>
            <person name="Pearson M."/>
            <person name="Priest M."/>
            <person name="Roberts A."/>
            <person name="Saif S."/>
            <person name="Shea T."/>
            <person name="Shenoy N."/>
            <person name="Sisk P."/>
            <person name="Stolte C."/>
            <person name="Sykes S."/>
            <person name="White J."/>
            <person name="Yandava C."/>
            <person name="Wortman J."/>
            <person name="Nusbaum C."/>
            <person name="Birren B."/>
        </authorList>
    </citation>
    <scope>NUCLEOTIDE SEQUENCE [LARGE SCALE GENOMIC DNA]</scope>
    <source>
        <strain evidence="3 4">WAL-19142</strain>
    </source>
</reference>
<gene>
    <name evidence="3" type="ORF">HMPREF9470_00143</name>
</gene>
<dbReference type="GO" id="GO:0005524">
    <property type="term" value="F:ATP binding"/>
    <property type="evidence" value="ECO:0007669"/>
    <property type="project" value="InterPro"/>
</dbReference>
<dbReference type="RefSeq" id="WP_048928994.1">
    <property type="nucleotide sequence ID" value="NZ_KQ235875.1"/>
</dbReference>
<dbReference type="Proteomes" id="UP000037392">
    <property type="component" value="Unassembled WGS sequence"/>
</dbReference>
<dbReference type="InterPro" id="IPR036390">
    <property type="entry name" value="WH_DNA-bd_sf"/>
</dbReference>